<dbReference type="OrthoDB" id="3149552at2759"/>
<dbReference type="Proteomes" id="UP000054270">
    <property type="component" value="Unassembled WGS sequence"/>
</dbReference>
<dbReference type="AlphaFoldDB" id="A0A0D2KGA7"/>
<protein>
    <submittedName>
        <fullName evidence="1">Uncharacterized protein</fullName>
    </submittedName>
</protein>
<organism evidence="1 2">
    <name type="scientific">Hypholoma sublateritium (strain FD-334 SS-4)</name>
    <dbReference type="NCBI Taxonomy" id="945553"/>
    <lineage>
        <taxon>Eukaryota</taxon>
        <taxon>Fungi</taxon>
        <taxon>Dikarya</taxon>
        <taxon>Basidiomycota</taxon>
        <taxon>Agaricomycotina</taxon>
        <taxon>Agaricomycetes</taxon>
        <taxon>Agaricomycetidae</taxon>
        <taxon>Agaricales</taxon>
        <taxon>Agaricineae</taxon>
        <taxon>Strophariaceae</taxon>
        <taxon>Hypholoma</taxon>
    </lineage>
</organism>
<reference evidence="2" key="1">
    <citation type="submission" date="2014-04" db="EMBL/GenBank/DDBJ databases">
        <title>Evolutionary Origins and Diversification of the Mycorrhizal Mutualists.</title>
        <authorList>
            <consortium name="DOE Joint Genome Institute"/>
            <consortium name="Mycorrhizal Genomics Consortium"/>
            <person name="Kohler A."/>
            <person name="Kuo A."/>
            <person name="Nagy L.G."/>
            <person name="Floudas D."/>
            <person name="Copeland A."/>
            <person name="Barry K.W."/>
            <person name="Cichocki N."/>
            <person name="Veneault-Fourrey C."/>
            <person name="LaButti K."/>
            <person name="Lindquist E.A."/>
            <person name="Lipzen A."/>
            <person name="Lundell T."/>
            <person name="Morin E."/>
            <person name="Murat C."/>
            <person name="Riley R."/>
            <person name="Ohm R."/>
            <person name="Sun H."/>
            <person name="Tunlid A."/>
            <person name="Henrissat B."/>
            <person name="Grigoriev I.V."/>
            <person name="Hibbett D.S."/>
            <person name="Martin F."/>
        </authorList>
    </citation>
    <scope>NUCLEOTIDE SEQUENCE [LARGE SCALE GENOMIC DNA]</scope>
    <source>
        <strain evidence="2">FD-334 SS-4</strain>
    </source>
</reference>
<name>A0A0D2KGA7_HYPSF</name>
<sequence length="199" mass="22041">MRPRWFTGSVTLPNTVDAAATYSTQRTLCLTPAEASASAISKLFKITGHGSPTHHVPVVYRAAELLGLDLVELSTRNPHPLAKGNPIFVMNFAWEKPSVGIEIVGKHLALVLPLNARGHRQDQIYIFEWRMGVCVASFELRSHTYVGLIFLDETNIVVPNTLNHTLDIYITPPAPIVEPSDPSSSFLSRRLSKVVFWAL</sequence>
<accession>A0A0D2KGA7</accession>
<dbReference type="EMBL" id="KN817732">
    <property type="protein sequence ID" value="KJA13552.1"/>
    <property type="molecule type" value="Genomic_DNA"/>
</dbReference>
<dbReference type="STRING" id="945553.A0A0D2KGA7"/>
<keyword evidence="2" id="KW-1185">Reference proteome</keyword>
<gene>
    <name evidence="1" type="ORF">HYPSUDRAFT_209456</name>
</gene>
<evidence type="ECO:0000313" key="1">
    <source>
        <dbReference type="EMBL" id="KJA13552.1"/>
    </source>
</evidence>
<proteinExistence type="predicted"/>
<evidence type="ECO:0000313" key="2">
    <source>
        <dbReference type="Proteomes" id="UP000054270"/>
    </source>
</evidence>